<accession>A0A316VE42</accession>
<dbReference type="CDD" id="cd00155">
    <property type="entry name" value="RasGEF"/>
    <property type="match status" value="1"/>
</dbReference>
<dbReference type="STRING" id="1280837.A0A316VE42"/>
<dbReference type="GeneID" id="37018469"/>
<protein>
    <submittedName>
        <fullName evidence="6">Ras GEF</fullName>
    </submittedName>
</protein>
<dbReference type="InterPro" id="IPR008937">
    <property type="entry name" value="Ras-like_GEF"/>
</dbReference>
<gene>
    <name evidence="6" type="ORF">FA14DRAFT_125181</name>
</gene>
<dbReference type="RefSeq" id="XP_025354573.1">
    <property type="nucleotide sequence ID" value="XM_025496688.1"/>
</dbReference>
<dbReference type="InParanoid" id="A0A316VE42"/>
<dbReference type="SMART" id="SM00229">
    <property type="entry name" value="RasGEFN"/>
    <property type="match status" value="1"/>
</dbReference>
<dbReference type="PROSITE" id="PS50212">
    <property type="entry name" value="RASGEF_NTER"/>
    <property type="match status" value="1"/>
</dbReference>
<dbReference type="InterPro" id="IPR023578">
    <property type="entry name" value="Ras_GEF_dom_sf"/>
</dbReference>
<dbReference type="InterPro" id="IPR000651">
    <property type="entry name" value="Ras-like_Gua-exchang_fac_N"/>
</dbReference>
<evidence type="ECO:0000259" key="5">
    <source>
        <dbReference type="PROSITE" id="PS50212"/>
    </source>
</evidence>
<dbReference type="GO" id="GO:0005085">
    <property type="term" value="F:guanyl-nucleotide exchange factor activity"/>
    <property type="evidence" value="ECO:0007669"/>
    <property type="project" value="UniProtKB-KW"/>
</dbReference>
<name>A0A316VE42_9BASI</name>
<sequence>MFQRARSTSVATGNSAASNDSSRLPTHDDTDGTKGVSRLRRDTVDGISSAGIPSAPGSSIGDHGTDSASTKQAEEVPWFLQPDSPPEDIMLNPNGQVKGATLAALMERLTMHNAFDSSFNSTFLMTYRSFTTTEILLDLLFARFRIQEPDGLTLDEHEMWIEKKQRPIRFRVFNVLKSWLESHFQEDEDEEHMKRIRAFALDEMAHSPAMNMPANLLLRIIERRSGTGEQMKITMVMPASAPPPILPKNFRKIKFLDIDPLEMARQLTLMDSRLYNRIRPSECLGKAWSRDSGAWKAKGVRDVIGANNRVSGWVSEAILVQEDVKKRAAWVKHFVAIADRCFYLNNFSSMMAIYSGLNNASLNRLRRTWDAVNQRHLQLFENMRAILAPTRNFTKYRETLRKLNPPCVPFLGVYLTDLTFIEDGNTDRLRTDDRLINFSKRQMTAEKIQEIMIYQSTPYNLTPVPGLQKFIEENLIEARSDDELFEQSLRLEPREREDEKIARLLQESGFL</sequence>
<dbReference type="InterPro" id="IPR036964">
    <property type="entry name" value="RASGEF_cat_dom_sf"/>
</dbReference>
<evidence type="ECO:0000313" key="7">
    <source>
        <dbReference type="Proteomes" id="UP000245771"/>
    </source>
</evidence>
<dbReference type="GO" id="GO:0007265">
    <property type="term" value="P:Ras protein signal transduction"/>
    <property type="evidence" value="ECO:0007669"/>
    <property type="project" value="TreeGrafter"/>
</dbReference>
<dbReference type="PANTHER" id="PTHR23113:SF368">
    <property type="entry name" value="CELL DIVISION CONTROL PROTEIN 25"/>
    <property type="match status" value="1"/>
</dbReference>
<evidence type="ECO:0000313" key="6">
    <source>
        <dbReference type="EMBL" id="PWN34271.1"/>
    </source>
</evidence>
<dbReference type="Pfam" id="PF00617">
    <property type="entry name" value="RasGEF"/>
    <property type="match status" value="1"/>
</dbReference>
<keyword evidence="7" id="KW-1185">Reference proteome</keyword>
<dbReference type="Pfam" id="PF00618">
    <property type="entry name" value="RasGEF_N"/>
    <property type="match status" value="1"/>
</dbReference>
<evidence type="ECO:0000256" key="3">
    <source>
        <dbReference type="SAM" id="MobiDB-lite"/>
    </source>
</evidence>
<dbReference type="InterPro" id="IPR019804">
    <property type="entry name" value="Ras_G-nucl-exch_fac_CS"/>
</dbReference>
<dbReference type="CDD" id="cd06224">
    <property type="entry name" value="REM"/>
    <property type="match status" value="1"/>
</dbReference>
<dbReference type="SMART" id="SM00147">
    <property type="entry name" value="RasGEF"/>
    <property type="match status" value="1"/>
</dbReference>
<feature type="compositionally biased region" description="Polar residues" evidence="3">
    <location>
        <begin position="1"/>
        <end position="24"/>
    </location>
</feature>
<dbReference type="Gene3D" id="1.20.870.10">
    <property type="entry name" value="Son of sevenless (SoS) protein Chain: S domain 1"/>
    <property type="match status" value="1"/>
</dbReference>
<reference evidence="6 7" key="1">
    <citation type="journal article" date="2018" name="Mol. Biol. Evol.">
        <title>Broad Genomic Sampling Reveals a Smut Pathogenic Ancestry of the Fungal Clade Ustilaginomycotina.</title>
        <authorList>
            <person name="Kijpornyongpan T."/>
            <person name="Mondo S.J."/>
            <person name="Barry K."/>
            <person name="Sandor L."/>
            <person name="Lee J."/>
            <person name="Lipzen A."/>
            <person name="Pangilinan J."/>
            <person name="LaButti K."/>
            <person name="Hainaut M."/>
            <person name="Henrissat B."/>
            <person name="Grigoriev I.V."/>
            <person name="Spatafora J.W."/>
            <person name="Aime M.C."/>
        </authorList>
    </citation>
    <scope>NUCLEOTIDE SEQUENCE [LARGE SCALE GENOMIC DNA]</scope>
    <source>
        <strain evidence="6 7">MCA 3882</strain>
    </source>
</reference>
<dbReference type="InterPro" id="IPR001895">
    <property type="entry name" value="RASGEF_cat_dom"/>
</dbReference>
<dbReference type="PROSITE" id="PS50009">
    <property type="entry name" value="RASGEF_CAT"/>
    <property type="match status" value="1"/>
</dbReference>
<dbReference type="Proteomes" id="UP000245771">
    <property type="component" value="Unassembled WGS sequence"/>
</dbReference>
<dbReference type="OrthoDB" id="546434at2759"/>
<feature type="compositionally biased region" description="Low complexity" evidence="3">
    <location>
        <begin position="46"/>
        <end position="61"/>
    </location>
</feature>
<keyword evidence="1 2" id="KW-0344">Guanine-nucleotide releasing factor</keyword>
<dbReference type="GO" id="GO:0005886">
    <property type="term" value="C:plasma membrane"/>
    <property type="evidence" value="ECO:0007669"/>
    <property type="project" value="TreeGrafter"/>
</dbReference>
<feature type="region of interest" description="Disordered" evidence="3">
    <location>
        <begin position="1"/>
        <end position="73"/>
    </location>
</feature>
<evidence type="ECO:0000259" key="4">
    <source>
        <dbReference type="PROSITE" id="PS50009"/>
    </source>
</evidence>
<proteinExistence type="predicted"/>
<feature type="domain" description="N-terminal Ras-GEF" evidence="5">
    <location>
        <begin position="93"/>
        <end position="225"/>
    </location>
</feature>
<feature type="domain" description="Ras-GEF" evidence="4">
    <location>
        <begin position="259"/>
        <end position="494"/>
    </location>
</feature>
<organism evidence="6 7">
    <name type="scientific">Meira miltonrushii</name>
    <dbReference type="NCBI Taxonomy" id="1280837"/>
    <lineage>
        <taxon>Eukaryota</taxon>
        <taxon>Fungi</taxon>
        <taxon>Dikarya</taxon>
        <taxon>Basidiomycota</taxon>
        <taxon>Ustilaginomycotina</taxon>
        <taxon>Exobasidiomycetes</taxon>
        <taxon>Exobasidiales</taxon>
        <taxon>Brachybasidiaceae</taxon>
        <taxon>Meira</taxon>
    </lineage>
</organism>
<evidence type="ECO:0000256" key="1">
    <source>
        <dbReference type="ARBA" id="ARBA00022658"/>
    </source>
</evidence>
<dbReference type="AlphaFoldDB" id="A0A316VE42"/>
<dbReference type="PANTHER" id="PTHR23113">
    <property type="entry name" value="GUANINE NUCLEOTIDE EXCHANGE FACTOR"/>
    <property type="match status" value="1"/>
</dbReference>
<dbReference type="Gene3D" id="1.10.840.10">
    <property type="entry name" value="Ras guanine-nucleotide exchange factors catalytic domain"/>
    <property type="match status" value="1"/>
</dbReference>
<dbReference type="PROSITE" id="PS00720">
    <property type="entry name" value="RASGEF"/>
    <property type="match status" value="1"/>
</dbReference>
<dbReference type="EMBL" id="KZ819604">
    <property type="protein sequence ID" value="PWN34271.1"/>
    <property type="molecule type" value="Genomic_DNA"/>
</dbReference>
<evidence type="ECO:0000256" key="2">
    <source>
        <dbReference type="PROSITE-ProRule" id="PRU00168"/>
    </source>
</evidence>
<dbReference type="SUPFAM" id="SSF48366">
    <property type="entry name" value="Ras GEF"/>
    <property type="match status" value="1"/>
</dbReference>